<evidence type="ECO:0000313" key="3">
    <source>
        <dbReference type="EMBL" id="KAE8672887.1"/>
    </source>
</evidence>
<feature type="signal peptide" evidence="1">
    <location>
        <begin position="1"/>
        <end position="17"/>
    </location>
</feature>
<evidence type="ECO:0000256" key="1">
    <source>
        <dbReference type="SAM" id="SignalP"/>
    </source>
</evidence>
<sequence length="186" mass="19999">MAHFVWLLFLFLSSATACDQCVHQSKASFVTSVSAITSGACGYGSSAISLSGENLAAGVSSLYKGGAGCGAGFRIRCKDPKLCGNKGANVVLIDHNYDNQTDFVLGFFALLDMANDGLARDIYKQGIVDVEYKRKPCVFENQNLYVRVEESSQIPYYLQIKLLYQGGQTEIVAIDVAEVGLTTGTP</sequence>
<name>A0A6A2YEN6_HIBSY</name>
<dbReference type="InterPro" id="IPR007112">
    <property type="entry name" value="Expansin/allergen_DPBB_dom"/>
</dbReference>
<protein>
    <submittedName>
        <fullName evidence="3">Expansin-like A3</fullName>
    </submittedName>
</protein>
<dbReference type="InterPro" id="IPR036749">
    <property type="entry name" value="Expansin_CBD_sf"/>
</dbReference>
<feature type="chain" id="PRO_5025659086" evidence="1">
    <location>
        <begin position="18"/>
        <end position="186"/>
    </location>
</feature>
<dbReference type="PANTHER" id="PTHR31692:SF4">
    <property type="entry name" value="EXPANSIN-LIKE A1-RELATED"/>
    <property type="match status" value="1"/>
</dbReference>
<dbReference type="EMBL" id="VEPZ02001441">
    <property type="protein sequence ID" value="KAE8672887.1"/>
    <property type="molecule type" value="Genomic_DNA"/>
</dbReference>
<feature type="domain" description="Expansin-like EG45" evidence="2">
    <location>
        <begin position="38"/>
        <end position="142"/>
    </location>
</feature>
<dbReference type="InterPro" id="IPR036908">
    <property type="entry name" value="RlpA-like_sf"/>
</dbReference>
<dbReference type="PROSITE" id="PS50842">
    <property type="entry name" value="EXPANSIN_EG45"/>
    <property type="match status" value="1"/>
</dbReference>
<evidence type="ECO:0000313" key="4">
    <source>
        <dbReference type="Proteomes" id="UP000436088"/>
    </source>
</evidence>
<keyword evidence="1" id="KW-0732">Signal</keyword>
<dbReference type="InterPro" id="IPR007118">
    <property type="entry name" value="Expan_Lol_pI"/>
</dbReference>
<evidence type="ECO:0000259" key="2">
    <source>
        <dbReference type="PROSITE" id="PS50842"/>
    </source>
</evidence>
<comment type="caution">
    <text evidence="3">The sequence shown here is derived from an EMBL/GenBank/DDBJ whole genome shotgun (WGS) entry which is preliminary data.</text>
</comment>
<dbReference type="Gene3D" id="2.40.40.10">
    <property type="entry name" value="RlpA-like domain"/>
    <property type="match status" value="1"/>
</dbReference>
<dbReference type="AlphaFoldDB" id="A0A6A2YEN6"/>
<dbReference type="Proteomes" id="UP000436088">
    <property type="component" value="Unassembled WGS sequence"/>
</dbReference>
<proteinExistence type="predicted"/>
<keyword evidence="4" id="KW-1185">Reference proteome</keyword>
<dbReference type="GO" id="GO:0005576">
    <property type="term" value="C:extracellular region"/>
    <property type="evidence" value="ECO:0007669"/>
    <property type="project" value="InterPro"/>
</dbReference>
<gene>
    <name evidence="3" type="ORF">F3Y22_tig00111834pilonHSYRG00298</name>
</gene>
<organism evidence="3 4">
    <name type="scientific">Hibiscus syriacus</name>
    <name type="common">Rose of Sharon</name>
    <dbReference type="NCBI Taxonomy" id="106335"/>
    <lineage>
        <taxon>Eukaryota</taxon>
        <taxon>Viridiplantae</taxon>
        <taxon>Streptophyta</taxon>
        <taxon>Embryophyta</taxon>
        <taxon>Tracheophyta</taxon>
        <taxon>Spermatophyta</taxon>
        <taxon>Magnoliopsida</taxon>
        <taxon>eudicotyledons</taxon>
        <taxon>Gunneridae</taxon>
        <taxon>Pentapetalae</taxon>
        <taxon>rosids</taxon>
        <taxon>malvids</taxon>
        <taxon>Malvales</taxon>
        <taxon>Malvaceae</taxon>
        <taxon>Malvoideae</taxon>
        <taxon>Hibiscus</taxon>
    </lineage>
</organism>
<dbReference type="Gene3D" id="2.60.40.760">
    <property type="entry name" value="Expansin, cellulose-binding-like domain"/>
    <property type="match status" value="1"/>
</dbReference>
<accession>A0A6A2YEN6</accession>
<reference evidence="3" key="1">
    <citation type="submission" date="2019-09" db="EMBL/GenBank/DDBJ databases">
        <title>Draft genome information of white flower Hibiscus syriacus.</title>
        <authorList>
            <person name="Kim Y.-M."/>
        </authorList>
    </citation>
    <scope>NUCLEOTIDE SEQUENCE [LARGE SCALE GENOMIC DNA]</scope>
    <source>
        <strain evidence="3">YM2019G1</strain>
    </source>
</reference>
<dbReference type="GO" id="GO:0009506">
    <property type="term" value="C:plasmodesma"/>
    <property type="evidence" value="ECO:0007669"/>
    <property type="project" value="TreeGrafter"/>
</dbReference>
<dbReference type="SUPFAM" id="SSF50685">
    <property type="entry name" value="Barwin-like endoglucanases"/>
    <property type="match status" value="1"/>
</dbReference>
<dbReference type="GO" id="GO:0009505">
    <property type="term" value="C:plant-type cell wall"/>
    <property type="evidence" value="ECO:0007669"/>
    <property type="project" value="TreeGrafter"/>
</dbReference>
<dbReference type="PANTHER" id="PTHR31692">
    <property type="entry name" value="EXPANSIN-B3"/>
    <property type="match status" value="1"/>
</dbReference>
<dbReference type="PRINTS" id="PR01225">
    <property type="entry name" value="EXPANSNFAMLY"/>
</dbReference>